<accession>A0A418Q984</accession>
<dbReference type="EMBL" id="QXJK01000002">
    <property type="protein sequence ID" value="RIX36302.1"/>
    <property type="molecule type" value="Genomic_DNA"/>
</dbReference>
<dbReference type="AlphaFoldDB" id="A0A418Q984"/>
<keyword evidence="2" id="KW-1185">Reference proteome</keyword>
<organism evidence="1 2">
    <name type="scientific">Corynebacterium falsenii</name>
    <dbReference type="NCBI Taxonomy" id="108486"/>
    <lineage>
        <taxon>Bacteria</taxon>
        <taxon>Bacillati</taxon>
        <taxon>Actinomycetota</taxon>
        <taxon>Actinomycetes</taxon>
        <taxon>Mycobacteriales</taxon>
        <taxon>Corynebacteriaceae</taxon>
        <taxon>Corynebacterium</taxon>
    </lineage>
</organism>
<comment type="caution">
    <text evidence="1">The sequence shown here is derived from an EMBL/GenBank/DDBJ whole genome shotgun (WGS) entry which is preliminary data.</text>
</comment>
<dbReference type="InterPro" id="IPR021202">
    <property type="entry name" value="Rv3654c-like"/>
</dbReference>
<gene>
    <name evidence="1" type="ORF">D3M95_03340</name>
</gene>
<evidence type="ECO:0008006" key="3">
    <source>
        <dbReference type="Google" id="ProtNLM"/>
    </source>
</evidence>
<dbReference type="Proteomes" id="UP000285278">
    <property type="component" value="Unassembled WGS sequence"/>
</dbReference>
<dbReference type="NCBIfam" id="TIGR03816">
    <property type="entry name" value="tadE_like_DECH"/>
    <property type="match status" value="1"/>
</dbReference>
<dbReference type="STRING" id="1451189.CFAL_11010"/>
<reference evidence="1 2" key="1">
    <citation type="submission" date="2018-09" db="EMBL/GenBank/DDBJ databases">
        <title>Optimization and identification of Corynebacterium falsenii FN1-14 from fish paste.</title>
        <authorList>
            <person name="Daroonpunt R."/>
            <person name="Tanasupawat S."/>
        </authorList>
    </citation>
    <scope>NUCLEOTIDE SEQUENCE [LARGE SCALE GENOMIC DNA]</scope>
    <source>
        <strain evidence="1 2">FN1-14</strain>
    </source>
</reference>
<evidence type="ECO:0000313" key="2">
    <source>
        <dbReference type="Proteomes" id="UP000285278"/>
    </source>
</evidence>
<proteinExistence type="predicted"/>
<evidence type="ECO:0000313" key="1">
    <source>
        <dbReference type="EMBL" id="RIX36302.1"/>
    </source>
</evidence>
<protein>
    <recommendedName>
        <fullName evidence="3">TadE-like protein</fullName>
    </recommendedName>
</protein>
<name>A0A418Q984_9CORY</name>
<sequence>MSTTYAVSATLAILSLGAFIVASMALLGEHVRAVNAADLTALSAAAINATGDGDPCAAAGTFAQANGTTLESCEVAGDRVTVTVATSARSATAAAETAVDAG</sequence>
<dbReference type="RefSeq" id="WP_025403730.1">
    <property type="nucleotide sequence ID" value="NZ_CBCRUA010000002.1"/>
</dbReference>